<dbReference type="VEuPathDB" id="MicrosporidiaDB:NEQG_01485"/>
<dbReference type="Proteomes" id="UP000002872">
    <property type="component" value="Unassembled WGS sequence"/>
</dbReference>
<dbReference type="HOGENOM" id="CLU_1050062_0_0_1"/>
<accession>I3EFP4</accession>
<name>I3EFP4_NEMP3</name>
<dbReference type="OrthoDB" id="2196020at2759"/>
<dbReference type="EMBL" id="GL870879">
    <property type="protein sequence ID" value="EIJ88041.1"/>
    <property type="molecule type" value="Genomic_DNA"/>
</dbReference>
<evidence type="ECO:0000313" key="2">
    <source>
        <dbReference type="Proteomes" id="UP000002872"/>
    </source>
</evidence>
<proteinExistence type="predicted"/>
<dbReference type="AlphaFoldDB" id="I3EFP4"/>
<evidence type="ECO:0000313" key="1">
    <source>
        <dbReference type="EMBL" id="EIJ88041.1"/>
    </source>
</evidence>
<protein>
    <submittedName>
        <fullName evidence="1">Uncharacterized protein</fullName>
    </submittedName>
</protein>
<sequence>MNTLLLGSVHAPSKYREYIDYIQKLQREGTVYSKKTVDELIERFIEVVDDNYHIKEAYTRKKGGMNIMESDKISAIIVEMQKSAKECTDTDSAVGHSIIDMGEMGNGMEDGFTAGDEKSKTLLCDSEAQSITNPLSNEDISCTSVNNTSNTKVYPSTPSSENASITESVSSELCDRTVQIDSNVLEIEQSKVSDNISAVSNQRDEFTDNPIGITESPDSSVHSPLYTSSIPVTANTSNTVHPHITAPHNITEIQQARRHGVSGNLLNQQLILREEISAISAYAISVLLICAQMEDLLLGQEIPERK</sequence>
<organism evidence="1 2">
    <name type="scientific">Nematocida parisii (strain ERTm3)</name>
    <name type="common">Nematode killer fungus</name>
    <dbReference type="NCBI Taxonomy" id="935791"/>
    <lineage>
        <taxon>Eukaryota</taxon>
        <taxon>Fungi</taxon>
        <taxon>Fungi incertae sedis</taxon>
        <taxon>Microsporidia</taxon>
        <taxon>Nematocida</taxon>
    </lineage>
</organism>
<gene>
    <name evidence="1" type="ORF">NEQG_01485</name>
</gene>
<reference evidence="1" key="1">
    <citation type="submission" date="2011-01" db="EMBL/GenBank/DDBJ databases">
        <title>The Genome Sequence of Nematocida parisii strain ERTm3.</title>
        <authorList>
            <consortium name="The Broad Institute Genome Sequencing Platform"/>
            <consortium name="The Broad Institute Genome Sequencing Center for Infectious Disease"/>
            <person name="Cuomo C."/>
            <person name="Troemel E."/>
            <person name="Young S.K."/>
            <person name="Zeng Q."/>
            <person name="Gargeya S."/>
            <person name="Fitzgerald M."/>
            <person name="Haas B."/>
            <person name="Abouelleil A."/>
            <person name="Alvarado L."/>
            <person name="Arachchi H.M."/>
            <person name="Berlin A."/>
            <person name="Chapman S.B."/>
            <person name="Gearin G."/>
            <person name="Goldberg J."/>
            <person name="Griggs A."/>
            <person name="Gujja S."/>
            <person name="Hansen M."/>
            <person name="Heiman D."/>
            <person name="Howarth C."/>
            <person name="Larimer J."/>
            <person name="Lui A."/>
            <person name="MacDonald P.J.P."/>
            <person name="McCowen C."/>
            <person name="Montmayeur A."/>
            <person name="Murphy C."/>
            <person name="Neiman D."/>
            <person name="Pearson M."/>
            <person name="Priest M."/>
            <person name="Roberts A."/>
            <person name="Saif S."/>
            <person name="Shea T."/>
            <person name="Sisk P."/>
            <person name="Stolte C."/>
            <person name="Sykes S."/>
            <person name="Wortman J."/>
            <person name="Nusbaum C."/>
            <person name="Birren B."/>
        </authorList>
    </citation>
    <scope>NUCLEOTIDE SEQUENCE</scope>
    <source>
        <strain evidence="1">ERTm3</strain>
    </source>
</reference>
<keyword evidence="2" id="KW-1185">Reference proteome</keyword>
<dbReference type="InParanoid" id="I3EFP4"/>